<evidence type="ECO:0000256" key="6">
    <source>
        <dbReference type="ARBA" id="ARBA00022968"/>
    </source>
</evidence>
<keyword evidence="8" id="KW-0472">Membrane</keyword>
<evidence type="ECO:0000256" key="10">
    <source>
        <dbReference type="ARBA" id="ARBA00023295"/>
    </source>
</evidence>
<evidence type="ECO:0000259" key="12">
    <source>
        <dbReference type="Pfam" id="PF03200"/>
    </source>
</evidence>
<dbReference type="PANTHER" id="PTHR10412:SF11">
    <property type="entry name" value="MANNOSYL-OLIGOSACCHARIDE GLUCOSIDASE"/>
    <property type="match status" value="1"/>
</dbReference>
<dbReference type="GO" id="GO:0004573">
    <property type="term" value="F:Glc3Man9GlcNAc2 oligosaccharide glucosidase activity"/>
    <property type="evidence" value="ECO:0007669"/>
    <property type="project" value="UniProtKB-UniRule"/>
</dbReference>
<dbReference type="GO" id="GO:0006487">
    <property type="term" value="P:protein N-linked glycosylation"/>
    <property type="evidence" value="ECO:0007669"/>
    <property type="project" value="UniProtKB-UniRule"/>
</dbReference>
<evidence type="ECO:0000256" key="4">
    <source>
        <dbReference type="ARBA" id="ARBA00022801"/>
    </source>
</evidence>
<keyword evidence="5" id="KW-0256">Endoplasmic reticulum</keyword>
<dbReference type="AlphaFoldDB" id="A0A0N5ASX6"/>
<dbReference type="Gene3D" id="1.50.10.10">
    <property type="match status" value="1"/>
</dbReference>
<protein>
    <recommendedName>
        <fullName evidence="11">mannosyl-oligosaccharide glucosidase</fullName>
        <ecNumber evidence="11">3.2.1.106</ecNumber>
    </recommendedName>
</protein>
<organism evidence="13 14">
    <name type="scientific">Syphacia muris</name>
    <dbReference type="NCBI Taxonomy" id="451379"/>
    <lineage>
        <taxon>Eukaryota</taxon>
        <taxon>Metazoa</taxon>
        <taxon>Ecdysozoa</taxon>
        <taxon>Nematoda</taxon>
        <taxon>Chromadorea</taxon>
        <taxon>Rhabditida</taxon>
        <taxon>Spirurina</taxon>
        <taxon>Oxyuridomorpha</taxon>
        <taxon>Oxyuroidea</taxon>
        <taxon>Oxyuridae</taxon>
        <taxon>Syphacia</taxon>
    </lineage>
</organism>
<dbReference type="GO" id="GO:0005789">
    <property type="term" value="C:endoplasmic reticulum membrane"/>
    <property type="evidence" value="ECO:0007669"/>
    <property type="project" value="UniProtKB-SubCell"/>
</dbReference>
<dbReference type="Pfam" id="PF03200">
    <property type="entry name" value="Glyco_hydro_63"/>
    <property type="match status" value="1"/>
</dbReference>
<evidence type="ECO:0000313" key="13">
    <source>
        <dbReference type="Proteomes" id="UP000046393"/>
    </source>
</evidence>
<evidence type="ECO:0000256" key="2">
    <source>
        <dbReference type="ARBA" id="ARBA00010833"/>
    </source>
</evidence>
<keyword evidence="6" id="KW-0735">Signal-anchor</keyword>
<dbReference type="STRING" id="451379.A0A0N5ASX6"/>
<keyword evidence="13" id="KW-1185">Reference proteome</keyword>
<evidence type="ECO:0000256" key="9">
    <source>
        <dbReference type="ARBA" id="ARBA00023180"/>
    </source>
</evidence>
<reference evidence="14" key="1">
    <citation type="submission" date="2017-02" db="UniProtKB">
        <authorList>
            <consortium name="WormBaseParasite"/>
        </authorList>
    </citation>
    <scope>IDENTIFICATION</scope>
</reference>
<dbReference type="EC" id="3.2.1.106" evidence="11"/>
<dbReference type="GO" id="GO:0009311">
    <property type="term" value="P:oligosaccharide metabolic process"/>
    <property type="evidence" value="ECO:0007669"/>
    <property type="project" value="UniProtKB-UniRule"/>
</dbReference>
<dbReference type="InterPro" id="IPR031335">
    <property type="entry name" value="Glyco_hydro_63_C"/>
</dbReference>
<keyword evidence="9" id="KW-0325">Glycoprotein</keyword>
<dbReference type="InterPro" id="IPR012341">
    <property type="entry name" value="6hp_glycosidase-like_sf"/>
</dbReference>
<keyword evidence="3" id="KW-0812">Transmembrane</keyword>
<keyword evidence="4" id="KW-0378">Hydrolase</keyword>
<feature type="domain" description="Glycosyl hydrolase family 63 C-terminal" evidence="12">
    <location>
        <begin position="124"/>
        <end position="560"/>
    </location>
</feature>
<accession>A0A0N5ASX6</accession>
<proteinExistence type="inferred from homology"/>
<dbReference type="WBParaSite" id="SMUV_0000791101-mRNA-1">
    <property type="protein sequence ID" value="SMUV_0000791101-mRNA-1"/>
    <property type="gene ID" value="SMUV_0000791101"/>
</dbReference>
<keyword evidence="7" id="KW-1133">Transmembrane helix</keyword>
<dbReference type="InterPro" id="IPR008928">
    <property type="entry name" value="6-hairpin_glycosidase_sf"/>
</dbReference>
<dbReference type="Proteomes" id="UP000046393">
    <property type="component" value="Unplaced"/>
</dbReference>
<keyword evidence="10" id="KW-0326">Glycosidase</keyword>
<dbReference type="SUPFAM" id="SSF48208">
    <property type="entry name" value="Six-hairpin glycosidases"/>
    <property type="match status" value="1"/>
</dbReference>
<evidence type="ECO:0000313" key="14">
    <source>
        <dbReference type="WBParaSite" id="SMUV_0000791101-mRNA-1"/>
    </source>
</evidence>
<evidence type="ECO:0000256" key="7">
    <source>
        <dbReference type="ARBA" id="ARBA00022989"/>
    </source>
</evidence>
<dbReference type="InterPro" id="IPR004888">
    <property type="entry name" value="Glycoside_hydrolase_63"/>
</dbReference>
<comment type="subcellular location">
    <subcellularLocation>
        <location evidence="1">Endoplasmic reticulum membrane</location>
        <topology evidence="1">Single-pass type II membrane protein</topology>
    </subcellularLocation>
</comment>
<name>A0A0N5ASX6_9BILA</name>
<evidence type="ECO:0000256" key="11">
    <source>
        <dbReference type="ARBA" id="ARBA00038888"/>
    </source>
</evidence>
<comment type="similarity">
    <text evidence="2">Belongs to the glycosyl hydrolase 63 family.</text>
</comment>
<dbReference type="PANTHER" id="PTHR10412">
    <property type="entry name" value="MANNOSYL-OLIGOSACCHARIDE GLUCOSIDASE"/>
    <property type="match status" value="1"/>
</dbReference>
<evidence type="ECO:0000256" key="8">
    <source>
        <dbReference type="ARBA" id="ARBA00023136"/>
    </source>
</evidence>
<evidence type="ECO:0000256" key="1">
    <source>
        <dbReference type="ARBA" id="ARBA00004648"/>
    </source>
</evidence>
<evidence type="ECO:0000256" key="3">
    <source>
        <dbReference type="ARBA" id="ARBA00022692"/>
    </source>
</evidence>
<sequence>ICRWLLISFVNNDIALRFVYLHWFILKRIWGSYRSHMYFGLRTQHPQSPLFGMIWYPQKGMQLTIHDVRHWCEKVVYNYRLYIYTHADGRTFGNQIIEDNLLNIRTSWLNNGSSWTSQITTTSGYSEMHEKMGMFALSNMLGTIGYNFGHNRVRGEPGSYETLYGPNQLLSACPCRSTFPRGFLWDEGFHSLLIRKFDAELALKITGSWLNTMNIDGWIPREMILGAEAELRVPPEFIVQTYKTANPPISLQFVGLDTVGVLRRMYPRLSAWYNWLNNTQAGYFSGTYRWRGRNATTERELNPKTFASGFDDYPRATHPSEHEYHLDLRCWMAFSASVLSKLGEIVGDTTGKAIYERDSKYLSDFDNLNKLHWSRRKKRFCLLFFGVNEVFFALICIVRNGIGQLTLQLVEDAFGYISLFPMILRLLPYDSVQLELILSSMHSEEELWTPFGIRSLSKSSPYYRQWNTKDDPPYWRGDIWMNMNYMVLSALKYYSQFSGPNKELALRIYNDLRNNVVKNVFREFNRTGTFWEHYDDKTGRGGGAYPFTGWTSLVLAIMAEQYD</sequence>
<evidence type="ECO:0000256" key="5">
    <source>
        <dbReference type="ARBA" id="ARBA00022824"/>
    </source>
</evidence>